<dbReference type="HOGENOM" id="CLU_1961978_0_0_1"/>
<protein>
    <submittedName>
        <fullName evidence="2 3">Uncharacterized protein</fullName>
    </submittedName>
</protein>
<accession>T1ESL4</accession>
<feature type="region of interest" description="Disordered" evidence="1">
    <location>
        <begin position="29"/>
        <end position="57"/>
    </location>
</feature>
<dbReference type="EnsemblMetazoa" id="HelroT162391">
    <property type="protein sequence ID" value="HelroP162391"/>
    <property type="gene ID" value="HelroG162391"/>
</dbReference>
<name>T1ESL4_HELRO</name>
<dbReference type="EMBL" id="AMQM01001076">
    <property type="status" value="NOT_ANNOTATED_CDS"/>
    <property type="molecule type" value="Genomic_DNA"/>
</dbReference>
<reference evidence="4" key="1">
    <citation type="submission" date="2012-12" db="EMBL/GenBank/DDBJ databases">
        <authorList>
            <person name="Hellsten U."/>
            <person name="Grimwood J."/>
            <person name="Chapman J.A."/>
            <person name="Shapiro H."/>
            <person name="Aerts A."/>
            <person name="Otillar R.P."/>
            <person name="Terry A.Y."/>
            <person name="Boore J.L."/>
            <person name="Simakov O."/>
            <person name="Marletaz F."/>
            <person name="Cho S.-J."/>
            <person name="Edsinger-Gonzales E."/>
            <person name="Havlak P."/>
            <person name="Kuo D.-H."/>
            <person name="Larsson T."/>
            <person name="Lv J."/>
            <person name="Arendt D."/>
            <person name="Savage R."/>
            <person name="Osoegawa K."/>
            <person name="de Jong P."/>
            <person name="Lindberg D.R."/>
            <person name="Seaver E.C."/>
            <person name="Weisblat D.A."/>
            <person name="Putnam N.H."/>
            <person name="Grigoriev I.V."/>
            <person name="Rokhsar D.S."/>
        </authorList>
    </citation>
    <scope>NUCLEOTIDE SEQUENCE</scope>
</reference>
<reference evidence="2 4" key="2">
    <citation type="journal article" date="2013" name="Nature">
        <title>Insights into bilaterian evolution from three spiralian genomes.</title>
        <authorList>
            <person name="Simakov O."/>
            <person name="Marletaz F."/>
            <person name="Cho S.J."/>
            <person name="Edsinger-Gonzales E."/>
            <person name="Havlak P."/>
            <person name="Hellsten U."/>
            <person name="Kuo D.H."/>
            <person name="Larsson T."/>
            <person name="Lv J."/>
            <person name="Arendt D."/>
            <person name="Savage R."/>
            <person name="Osoegawa K."/>
            <person name="de Jong P."/>
            <person name="Grimwood J."/>
            <person name="Chapman J.A."/>
            <person name="Shapiro H."/>
            <person name="Aerts A."/>
            <person name="Otillar R.P."/>
            <person name="Terry A.Y."/>
            <person name="Boore J.L."/>
            <person name="Grigoriev I.V."/>
            <person name="Lindberg D.R."/>
            <person name="Seaver E.C."/>
            <person name="Weisblat D.A."/>
            <person name="Putnam N.H."/>
            <person name="Rokhsar D.S."/>
        </authorList>
    </citation>
    <scope>NUCLEOTIDE SEQUENCE</scope>
</reference>
<dbReference type="AlphaFoldDB" id="T1ESL4"/>
<dbReference type="KEGG" id="hro:HELRODRAFT_162391"/>
<sequence>MLRSGQNLNLSVVAKAWRSQKVKIQPNGSSVMEKMSAAREKRVDDSNLDYSDEGVATDSEKETWNEVLGGDVIVEVIVAIIDTSEGLIVVIVIIVLPMSSFMHMTTGYLLIGDGGETFSCLCSFSFCR</sequence>
<organism evidence="3 4">
    <name type="scientific">Helobdella robusta</name>
    <name type="common">Californian leech</name>
    <dbReference type="NCBI Taxonomy" id="6412"/>
    <lineage>
        <taxon>Eukaryota</taxon>
        <taxon>Metazoa</taxon>
        <taxon>Spiralia</taxon>
        <taxon>Lophotrochozoa</taxon>
        <taxon>Annelida</taxon>
        <taxon>Clitellata</taxon>
        <taxon>Hirudinea</taxon>
        <taxon>Rhynchobdellida</taxon>
        <taxon>Glossiphoniidae</taxon>
        <taxon>Helobdella</taxon>
    </lineage>
</organism>
<proteinExistence type="predicted"/>
<dbReference type="RefSeq" id="XP_009022858.1">
    <property type="nucleotide sequence ID" value="XM_009024610.1"/>
</dbReference>
<feature type="compositionally biased region" description="Basic and acidic residues" evidence="1">
    <location>
        <begin position="36"/>
        <end position="45"/>
    </location>
</feature>
<dbReference type="InParanoid" id="T1ESL4"/>
<evidence type="ECO:0000313" key="3">
    <source>
        <dbReference type="EnsemblMetazoa" id="HelroP162391"/>
    </source>
</evidence>
<dbReference type="CTD" id="20199564"/>
<evidence type="ECO:0000256" key="1">
    <source>
        <dbReference type="SAM" id="MobiDB-lite"/>
    </source>
</evidence>
<dbReference type="Proteomes" id="UP000015101">
    <property type="component" value="Unassembled WGS sequence"/>
</dbReference>
<dbReference type="GeneID" id="20199564"/>
<keyword evidence="4" id="KW-1185">Reference proteome</keyword>
<gene>
    <name evidence="3" type="primary">20199564</name>
    <name evidence="2" type="ORF">HELRODRAFT_162391</name>
</gene>
<evidence type="ECO:0000313" key="4">
    <source>
        <dbReference type="Proteomes" id="UP000015101"/>
    </source>
</evidence>
<dbReference type="EMBL" id="KB097143">
    <property type="protein sequence ID" value="ESN98922.1"/>
    <property type="molecule type" value="Genomic_DNA"/>
</dbReference>
<reference evidence="3" key="3">
    <citation type="submission" date="2015-06" db="UniProtKB">
        <authorList>
            <consortium name="EnsemblMetazoa"/>
        </authorList>
    </citation>
    <scope>IDENTIFICATION</scope>
</reference>
<evidence type="ECO:0000313" key="2">
    <source>
        <dbReference type="EMBL" id="ESN98922.1"/>
    </source>
</evidence>